<feature type="domain" description="TonB-dependent receptor-like beta-barrel" evidence="13">
    <location>
        <begin position="244"/>
        <end position="689"/>
    </location>
</feature>
<keyword evidence="3 10" id="KW-0813">Transport</keyword>
<dbReference type="PROSITE" id="PS52016">
    <property type="entry name" value="TONB_DEPENDENT_REC_3"/>
    <property type="match status" value="1"/>
</dbReference>
<dbReference type="InterPro" id="IPR039426">
    <property type="entry name" value="TonB-dep_rcpt-like"/>
</dbReference>
<dbReference type="Gene3D" id="2.170.130.10">
    <property type="entry name" value="TonB-dependent receptor, plug domain"/>
    <property type="match status" value="1"/>
</dbReference>
<evidence type="ECO:0000256" key="2">
    <source>
        <dbReference type="ARBA" id="ARBA00009810"/>
    </source>
</evidence>
<evidence type="ECO:0000256" key="7">
    <source>
        <dbReference type="ARBA" id="ARBA00023136"/>
    </source>
</evidence>
<organism evidence="15 16">
    <name type="scientific">Caenimonas terrae</name>
    <dbReference type="NCBI Taxonomy" id="696074"/>
    <lineage>
        <taxon>Bacteria</taxon>
        <taxon>Pseudomonadati</taxon>
        <taxon>Pseudomonadota</taxon>
        <taxon>Betaproteobacteria</taxon>
        <taxon>Burkholderiales</taxon>
        <taxon>Comamonadaceae</taxon>
        <taxon>Caenimonas</taxon>
    </lineage>
</organism>
<comment type="caution">
    <text evidence="15">The sequence shown here is derived from an EMBL/GenBank/DDBJ whole genome shotgun (WGS) entry which is preliminary data.</text>
</comment>
<evidence type="ECO:0000256" key="8">
    <source>
        <dbReference type="ARBA" id="ARBA00023170"/>
    </source>
</evidence>
<dbReference type="InterPro" id="IPR037066">
    <property type="entry name" value="Plug_dom_sf"/>
</dbReference>
<evidence type="ECO:0000256" key="10">
    <source>
        <dbReference type="PROSITE-ProRule" id="PRU01360"/>
    </source>
</evidence>
<gene>
    <name evidence="15" type="ORF">ACFPOE_16175</name>
</gene>
<keyword evidence="5 10" id="KW-0812">Transmembrane</keyword>
<dbReference type="Proteomes" id="UP001596037">
    <property type="component" value="Unassembled WGS sequence"/>
</dbReference>
<protein>
    <submittedName>
        <fullName evidence="15">TonB-dependent receptor</fullName>
    </submittedName>
</protein>
<keyword evidence="6 11" id="KW-0798">TonB box</keyword>
<keyword evidence="12" id="KW-0732">Signal</keyword>
<evidence type="ECO:0000259" key="14">
    <source>
        <dbReference type="Pfam" id="PF07715"/>
    </source>
</evidence>
<evidence type="ECO:0000259" key="13">
    <source>
        <dbReference type="Pfam" id="PF00593"/>
    </source>
</evidence>
<feature type="domain" description="TonB-dependent receptor plug" evidence="14">
    <location>
        <begin position="56"/>
        <end position="165"/>
    </location>
</feature>
<dbReference type="PANTHER" id="PTHR30069">
    <property type="entry name" value="TONB-DEPENDENT OUTER MEMBRANE RECEPTOR"/>
    <property type="match status" value="1"/>
</dbReference>
<dbReference type="SUPFAM" id="SSF56935">
    <property type="entry name" value="Porins"/>
    <property type="match status" value="1"/>
</dbReference>
<evidence type="ECO:0000256" key="5">
    <source>
        <dbReference type="ARBA" id="ARBA00022692"/>
    </source>
</evidence>
<keyword evidence="9 10" id="KW-0998">Cell outer membrane</keyword>
<feature type="signal peptide" evidence="12">
    <location>
        <begin position="1"/>
        <end position="23"/>
    </location>
</feature>
<evidence type="ECO:0000256" key="3">
    <source>
        <dbReference type="ARBA" id="ARBA00022448"/>
    </source>
</evidence>
<reference evidence="16" key="1">
    <citation type="journal article" date="2019" name="Int. J. Syst. Evol. Microbiol.">
        <title>The Global Catalogue of Microorganisms (GCM) 10K type strain sequencing project: providing services to taxonomists for standard genome sequencing and annotation.</title>
        <authorList>
            <consortium name="The Broad Institute Genomics Platform"/>
            <consortium name="The Broad Institute Genome Sequencing Center for Infectious Disease"/>
            <person name="Wu L."/>
            <person name="Ma J."/>
        </authorList>
    </citation>
    <scope>NUCLEOTIDE SEQUENCE [LARGE SCALE GENOMIC DNA]</scope>
    <source>
        <strain evidence="16">CCUG 57401</strain>
    </source>
</reference>
<evidence type="ECO:0000256" key="4">
    <source>
        <dbReference type="ARBA" id="ARBA00022452"/>
    </source>
</evidence>
<evidence type="ECO:0000313" key="15">
    <source>
        <dbReference type="EMBL" id="MFC5499086.1"/>
    </source>
</evidence>
<evidence type="ECO:0000256" key="11">
    <source>
        <dbReference type="RuleBase" id="RU003357"/>
    </source>
</evidence>
<dbReference type="InterPro" id="IPR012910">
    <property type="entry name" value="Plug_dom"/>
</dbReference>
<evidence type="ECO:0000313" key="16">
    <source>
        <dbReference type="Proteomes" id="UP001596037"/>
    </source>
</evidence>
<evidence type="ECO:0000256" key="12">
    <source>
        <dbReference type="SAM" id="SignalP"/>
    </source>
</evidence>
<dbReference type="Pfam" id="PF07715">
    <property type="entry name" value="Plug"/>
    <property type="match status" value="1"/>
</dbReference>
<comment type="subcellular location">
    <subcellularLocation>
        <location evidence="1 10">Cell outer membrane</location>
        <topology evidence="1 10">Multi-pass membrane protein</topology>
    </subcellularLocation>
</comment>
<feature type="chain" id="PRO_5046321234" evidence="12">
    <location>
        <begin position="24"/>
        <end position="742"/>
    </location>
</feature>
<evidence type="ECO:0000256" key="9">
    <source>
        <dbReference type="ARBA" id="ARBA00023237"/>
    </source>
</evidence>
<name>A0ABW0NFE3_9BURK</name>
<dbReference type="InterPro" id="IPR036942">
    <property type="entry name" value="Beta-barrel_TonB_sf"/>
</dbReference>
<dbReference type="Gene3D" id="2.40.170.20">
    <property type="entry name" value="TonB-dependent receptor, beta-barrel domain"/>
    <property type="match status" value="1"/>
</dbReference>
<dbReference type="PANTHER" id="PTHR30069:SF39">
    <property type="entry name" value="BLL6183 PROTEIN"/>
    <property type="match status" value="1"/>
</dbReference>
<keyword evidence="8 15" id="KW-0675">Receptor</keyword>
<dbReference type="RefSeq" id="WP_376851193.1">
    <property type="nucleotide sequence ID" value="NZ_JBHSMF010000009.1"/>
</dbReference>
<dbReference type="InterPro" id="IPR000531">
    <property type="entry name" value="Beta-barrel_TonB"/>
</dbReference>
<sequence length="742" mass="79065">MTATGPLRRAAMLAGLAPLLAFAQPPDADAVHALQPVEVFGRTPLPGLVSSPQWYPGNVQLVDDGAIERGKAVNLPDFMKRQLTGVTVNEVQGSPFQLDVNYRGHRLSPTLGTAQGLSVYLDGVRVNEAFGDVMNWDLLPEAAVASLALMPGSNPLFGLSTLGGALVLTTKSGLSHKGTEADFSVSSTGRRRLDLGHGVQWQGGWHGYAAATLFDDSGWRERSPGRLANLFLKLGRRQGADDWSLSWLAAGSRLTGNGPLSQSLYDVDPRAGYTFSDTTRSRTSLLNFSGTRSLASGDKLSLVAWHREGRRQGSNGDVADAADGDAGAPAAVLNDSTATQRSSGAGLQWTRQAGRHQFALGADASASRIGYQQSTQAGSFDVSRLAVADPGAPIEQQVALSGTSRQAGLFATDIVSIGERTQLTLSARWDRTRVSNTLTSGGASGTEAFTFSKLNPALGLAHAFSPTLNVFANLSQGTRVPTVLELGCADPARPCVLPTGLQSDPALRQVVARTGEFGFRARPLPPLQLSAALFRTVSQDDILFLRSGVSQAGYFTNVGQTLRQGFELSARWRKAPWQWHADYSHLDATYRSQGTLPGPLSTPQRPDSFRPGTPIAGLPRQVLKLGIDWQATPALTLGADWLAAGSQVVAGNESGNRPELGRLAGYAVLDARVVWQLQSRWQAWARAGNVLDKRYATFATGNRDFFPGGRALGPGQEAAASRFLAPGTGRSLTLGLRYEWDE</sequence>
<keyword evidence="7 10" id="KW-0472">Membrane</keyword>
<accession>A0ABW0NFE3</accession>
<evidence type="ECO:0000256" key="1">
    <source>
        <dbReference type="ARBA" id="ARBA00004571"/>
    </source>
</evidence>
<keyword evidence="4 10" id="KW-1134">Transmembrane beta strand</keyword>
<comment type="similarity">
    <text evidence="2 10 11">Belongs to the TonB-dependent receptor family.</text>
</comment>
<keyword evidence="16" id="KW-1185">Reference proteome</keyword>
<dbReference type="Pfam" id="PF00593">
    <property type="entry name" value="TonB_dep_Rec_b-barrel"/>
    <property type="match status" value="1"/>
</dbReference>
<dbReference type="EMBL" id="JBHSMF010000009">
    <property type="protein sequence ID" value="MFC5499086.1"/>
    <property type="molecule type" value="Genomic_DNA"/>
</dbReference>
<proteinExistence type="inferred from homology"/>
<evidence type="ECO:0000256" key="6">
    <source>
        <dbReference type="ARBA" id="ARBA00023077"/>
    </source>
</evidence>